<evidence type="ECO:0000259" key="2">
    <source>
        <dbReference type="Pfam" id="PF00326"/>
    </source>
</evidence>
<organism evidence="3 4">
    <name type="scientific">Anaerotruncus colihominis</name>
    <dbReference type="NCBI Taxonomy" id="169435"/>
    <lineage>
        <taxon>Bacteria</taxon>
        <taxon>Bacillati</taxon>
        <taxon>Bacillota</taxon>
        <taxon>Clostridia</taxon>
        <taxon>Eubacteriales</taxon>
        <taxon>Oscillospiraceae</taxon>
        <taxon>Anaerotruncus</taxon>
    </lineage>
</organism>
<feature type="domain" description="Peptidase S9 prolyl oligopeptidase catalytic" evidence="2">
    <location>
        <begin position="466"/>
        <end position="674"/>
    </location>
</feature>
<dbReference type="Pfam" id="PF00326">
    <property type="entry name" value="Peptidase_S9"/>
    <property type="match status" value="1"/>
</dbReference>
<dbReference type="GO" id="GO:0004252">
    <property type="term" value="F:serine-type endopeptidase activity"/>
    <property type="evidence" value="ECO:0007669"/>
    <property type="project" value="TreeGrafter"/>
</dbReference>
<reference evidence="3 4" key="1">
    <citation type="submission" date="2018-08" db="EMBL/GenBank/DDBJ databases">
        <title>Murine metabolic-syndrome-specific gut microbial biobank.</title>
        <authorList>
            <person name="Liu C."/>
        </authorList>
    </citation>
    <scope>NUCLEOTIDE SEQUENCE [LARGE SCALE GENOMIC DNA]</scope>
    <source>
        <strain evidence="3 4">28</strain>
    </source>
</reference>
<dbReference type="InterPro" id="IPR029058">
    <property type="entry name" value="AB_hydrolase_fold"/>
</dbReference>
<gene>
    <name evidence="3" type="ORF">D0435_02150</name>
</gene>
<evidence type="ECO:0000313" key="4">
    <source>
        <dbReference type="Proteomes" id="UP000446866"/>
    </source>
</evidence>
<comment type="caution">
    <text evidence="3">The sequence shown here is derived from an EMBL/GenBank/DDBJ whole genome shotgun (WGS) entry which is preliminary data.</text>
</comment>
<protein>
    <submittedName>
        <fullName evidence="3">S9 family peptidase</fullName>
    </submittedName>
</protein>
<name>A0A845QGH1_9FIRM</name>
<dbReference type="Proteomes" id="UP000446866">
    <property type="component" value="Unassembled WGS sequence"/>
</dbReference>
<dbReference type="InterPro" id="IPR011042">
    <property type="entry name" value="6-blade_b-propeller_TolB-like"/>
</dbReference>
<keyword evidence="4" id="KW-1185">Reference proteome</keyword>
<dbReference type="InterPro" id="IPR001375">
    <property type="entry name" value="Peptidase_S9_cat"/>
</dbReference>
<dbReference type="RefSeq" id="WP_160200777.1">
    <property type="nucleotide sequence ID" value="NZ_QXWK01000002.1"/>
</dbReference>
<dbReference type="AlphaFoldDB" id="A0A845QGH1"/>
<accession>A0A845QGH1</accession>
<sequence>MKKQFQPDDMKYIRYLSGIAVNPQGSLAAWVNYKGDEETGLFSGQIHLTDLKDSAPQVLQLAGSCSQPQFLDDDTLLYLSDASGERQLYQYNILTQSCEMLTSARHGVNRYSLSRNGKKAVLEIDLWQQEVDDASMFVIMSDEEKTAWKEEVEYSPYEITDLTYKMDEWYGMRKGQLPKIAVLDIESGAQELLTVDGLEYVYPQISPDGSTAAFYGYPHTGAKGRQAELFLCDIQGGKPKQLTNDIGVYADTCPAFSEDGKEIVFAVCPMLEDGSTIILPYAYSLKDNKTRAVIGEEEDQLCHGLNGFPVGRSVYGESSSYFDCAKDDYLYFLSTFCGRESLYRKNLHRIEEPVELILAGETCIHEFAIAKEGSLVYLMANFEGPAEAYVKLAGTKEAHRLTDANPWLSDYELPKTEELSVKSFDGKADLQGWVMHPENQEKGQKYPAVLYIHGGPECTFTAEYWHEFHALAAAGMAVIFANPRGSVGYGRAFCAGGIAWAKEAMDDLIAVVQAACEKGFIDEKRIGVTGGSYGGYMTNKFIGRTNHFAAAVTQRSLINPSTSYGTGDMGFISARPNWEGMKMLDELLDRARGNAITYIDNMKVPLLILHGYKDYRCSFEQAEQLFIAMKDRNPEIPVRLVMFPTENHGVDRIGKLYNQIRHLSEMTDWFTTYLCGGGKHE</sequence>
<dbReference type="Gene3D" id="3.40.50.1820">
    <property type="entry name" value="alpha/beta hydrolase"/>
    <property type="match status" value="1"/>
</dbReference>
<proteinExistence type="predicted"/>
<evidence type="ECO:0000256" key="1">
    <source>
        <dbReference type="ARBA" id="ARBA00022801"/>
    </source>
</evidence>
<dbReference type="PANTHER" id="PTHR42776:SF27">
    <property type="entry name" value="DIPEPTIDYL PEPTIDASE FAMILY MEMBER 6"/>
    <property type="match status" value="1"/>
</dbReference>
<dbReference type="SUPFAM" id="SSF53474">
    <property type="entry name" value="alpha/beta-Hydrolases"/>
    <property type="match status" value="1"/>
</dbReference>
<dbReference type="EMBL" id="QXWK01000002">
    <property type="protein sequence ID" value="NBH60476.1"/>
    <property type="molecule type" value="Genomic_DNA"/>
</dbReference>
<keyword evidence="1" id="KW-0378">Hydrolase</keyword>
<dbReference type="PANTHER" id="PTHR42776">
    <property type="entry name" value="SERINE PEPTIDASE S9 FAMILY MEMBER"/>
    <property type="match status" value="1"/>
</dbReference>
<evidence type="ECO:0000313" key="3">
    <source>
        <dbReference type="EMBL" id="NBH60476.1"/>
    </source>
</evidence>
<dbReference type="Gene3D" id="2.120.10.30">
    <property type="entry name" value="TolB, C-terminal domain"/>
    <property type="match status" value="2"/>
</dbReference>
<dbReference type="SUPFAM" id="SSF82171">
    <property type="entry name" value="DPP6 N-terminal domain-like"/>
    <property type="match status" value="1"/>
</dbReference>
<dbReference type="GO" id="GO:0006508">
    <property type="term" value="P:proteolysis"/>
    <property type="evidence" value="ECO:0007669"/>
    <property type="project" value="InterPro"/>
</dbReference>